<dbReference type="Proteomes" id="UP000600307">
    <property type="component" value="Unassembled WGS sequence"/>
</dbReference>
<keyword evidence="4" id="KW-0282">Flagellum</keyword>
<dbReference type="CDD" id="cd17470">
    <property type="entry name" value="T3SS_Flik_C"/>
    <property type="match status" value="1"/>
</dbReference>
<protein>
    <submittedName>
        <fullName evidence="4">Flagellar hook-length control protein FliK</fullName>
    </submittedName>
</protein>
<keyword evidence="4" id="KW-0966">Cell projection</keyword>
<accession>A0ABS0DUW8</accession>
<keyword evidence="5" id="KW-1185">Reference proteome</keyword>
<dbReference type="InterPro" id="IPR021136">
    <property type="entry name" value="Flagellar_hook_control-like_C"/>
</dbReference>
<dbReference type="InterPro" id="IPR052563">
    <property type="entry name" value="FliK"/>
</dbReference>
<evidence type="ECO:0000313" key="4">
    <source>
        <dbReference type="EMBL" id="MBF7955928.1"/>
    </source>
</evidence>
<keyword evidence="2" id="KW-0732">Signal</keyword>
<dbReference type="Gene3D" id="3.30.750.140">
    <property type="match status" value="1"/>
</dbReference>
<evidence type="ECO:0000256" key="1">
    <source>
        <dbReference type="SAM" id="MobiDB-lite"/>
    </source>
</evidence>
<feature type="domain" description="Flagellar hook-length control protein-like C-terminal" evidence="3">
    <location>
        <begin position="331"/>
        <end position="413"/>
    </location>
</feature>
<dbReference type="EMBL" id="JADOBH010000002">
    <property type="protein sequence ID" value="MBF7955928.1"/>
    <property type="molecule type" value="Genomic_DNA"/>
</dbReference>
<proteinExistence type="predicted"/>
<dbReference type="RefSeq" id="WP_195817202.1">
    <property type="nucleotide sequence ID" value="NZ_JADOBH010000002.1"/>
</dbReference>
<sequence length="467" mass="47060">MNLNILPAAVTTAKTTASAATGTTSSATSATDLSTIGESTTASATTPANSDFASQLEAQLGAKLDPKLTSTLAKLGQQITAKGETVDKATLTQAVEVGEKDGSLMLDDSDLSKMIAAIQILPNGSLKGADAAAVKNTALSDKDKDSKTDDTSALPIQALFAQLAAQQQPAQQIQTASAVATQTTSDDATGSDKKSALLAGLTASSLLTGDDKTAAVTDTDPKAAAAASGNAAANSAQHAASKAAATDTPDFSSALASMSAATGNADALQQTDSRTLDNSTQALSQLNTAAVAVSSAPVSTTPTTTSAVTAPSTPLLNAQLGTPEWQQQLGQQVLMFNRQGQQTAQLRLHPEDLGSIQISMKIENNQAQLHFVSGHSGVRSAIEAAMPELKTALADNGISLGQSSVGSDSSQWQQAQQQSGQSGSQQGSAASWAAFNSGNNVSASDALPVPASLASRVSGNNSVDIFA</sequence>
<comment type="caution">
    <text evidence="4">The sequence shown here is derived from an EMBL/GenBank/DDBJ whole genome shotgun (WGS) entry which is preliminary data.</text>
</comment>
<organism evidence="4 5">
    <name type="scientific">Rahnella victoriana</name>
    <dbReference type="NCBI Taxonomy" id="1510570"/>
    <lineage>
        <taxon>Bacteria</taxon>
        <taxon>Pseudomonadati</taxon>
        <taxon>Pseudomonadota</taxon>
        <taxon>Gammaproteobacteria</taxon>
        <taxon>Enterobacterales</taxon>
        <taxon>Yersiniaceae</taxon>
        <taxon>Rahnella</taxon>
    </lineage>
</organism>
<name>A0ABS0DUW8_9GAMM</name>
<feature type="signal peptide" evidence="2">
    <location>
        <begin position="1"/>
        <end position="19"/>
    </location>
</feature>
<feature type="chain" id="PRO_5046194578" evidence="2">
    <location>
        <begin position="20"/>
        <end position="467"/>
    </location>
</feature>
<evidence type="ECO:0000313" key="5">
    <source>
        <dbReference type="Proteomes" id="UP000600307"/>
    </source>
</evidence>
<gene>
    <name evidence="4" type="ORF">IV431_10220</name>
</gene>
<dbReference type="PANTHER" id="PTHR37533:SF2">
    <property type="entry name" value="FLAGELLAR HOOK-LENGTH CONTROL PROTEIN"/>
    <property type="match status" value="1"/>
</dbReference>
<keyword evidence="4" id="KW-0969">Cilium</keyword>
<dbReference type="InterPro" id="IPR038610">
    <property type="entry name" value="FliK-like_C_sf"/>
</dbReference>
<dbReference type="Pfam" id="PF02120">
    <property type="entry name" value="Flg_hook"/>
    <property type="match status" value="1"/>
</dbReference>
<evidence type="ECO:0000256" key="2">
    <source>
        <dbReference type="SAM" id="SignalP"/>
    </source>
</evidence>
<reference evidence="4 5" key="1">
    <citation type="submission" date="2020-11" db="EMBL/GenBank/DDBJ databases">
        <title>Taxonomic investigation of Rahnella spp.</title>
        <authorList>
            <person name="Lee S.D."/>
        </authorList>
    </citation>
    <scope>NUCLEOTIDE SEQUENCE [LARGE SCALE GENOMIC DNA]</scope>
    <source>
        <strain evidence="4 5">SAP-10</strain>
    </source>
</reference>
<evidence type="ECO:0000259" key="3">
    <source>
        <dbReference type="Pfam" id="PF02120"/>
    </source>
</evidence>
<dbReference type="PANTHER" id="PTHR37533">
    <property type="entry name" value="FLAGELLAR HOOK-LENGTH CONTROL PROTEIN"/>
    <property type="match status" value="1"/>
</dbReference>
<feature type="region of interest" description="Disordered" evidence="1">
    <location>
        <begin position="400"/>
        <end position="430"/>
    </location>
</feature>